<sequence length="283" mass="31746">MGNMLIVYRNYLDAAALSGGAWSEGLPLENLAHPHPSRIARSEGAASGSCWFEADFGARSPVSFAGILNHNLSQRGAWRVRLHNGDAEQPELDTGMVPIWPRVVPFGTGHWGEFQWGGHLDTRTAETYGIGAYALLPAARRVRYVRIDLEDPDNSAGYLQAGRALIAPAWTPSVNLQYGWSIEQVDESRIVKSRGGQAYFDAKPKYRRLRFRIEHLDIDEMLANAYELERLKGTGGDILAMVDPEDTAHLHRRTVYGRIAETTPIVNDVYDRYSKEFVIEELY</sequence>
<evidence type="ECO:0000313" key="1">
    <source>
        <dbReference type="EMBL" id="UUX51811.1"/>
    </source>
</evidence>
<keyword evidence="2" id="KW-1185">Reference proteome</keyword>
<proteinExistence type="predicted"/>
<dbReference type="RefSeq" id="WP_257771515.1">
    <property type="nucleotide sequence ID" value="NZ_CP102480.1"/>
</dbReference>
<protein>
    <submittedName>
        <fullName evidence="1">Uncharacterized protein</fullName>
    </submittedName>
</protein>
<accession>A0A9J7AVL8</accession>
<dbReference type="Proteomes" id="UP001060336">
    <property type="component" value="Chromosome"/>
</dbReference>
<gene>
    <name evidence="1" type="ORF">NUH88_08930</name>
</gene>
<reference evidence="1" key="1">
    <citation type="submission" date="2022-08" db="EMBL/GenBank/DDBJ databases">
        <title>Nisaea acidiphila sp. nov., isolated from a marine algal debris and emended description of the genus Nisaea Urios et al. 2008.</title>
        <authorList>
            <person name="Kwon K."/>
        </authorList>
    </citation>
    <scope>NUCLEOTIDE SEQUENCE</scope>
    <source>
        <strain evidence="1">MEBiC11861</strain>
    </source>
</reference>
<name>A0A9J7AVL8_9PROT</name>
<organism evidence="1 2">
    <name type="scientific">Nisaea acidiphila</name>
    <dbReference type="NCBI Taxonomy" id="1862145"/>
    <lineage>
        <taxon>Bacteria</taxon>
        <taxon>Pseudomonadati</taxon>
        <taxon>Pseudomonadota</taxon>
        <taxon>Alphaproteobacteria</taxon>
        <taxon>Rhodospirillales</taxon>
        <taxon>Thalassobaculaceae</taxon>
        <taxon>Nisaea</taxon>
    </lineage>
</organism>
<dbReference type="KEGG" id="naci:NUH88_08930"/>
<dbReference type="AlphaFoldDB" id="A0A9J7AVL8"/>
<dbReference type="EMBL" id="CP102480">
    <property type="protein sequence ID" value="UUX51811.1"/>
    <property type="molecule type" value="Genomic_DNA"/>
</dbReference>
<evidence type="ECO:0000313" key="2">
    <source>
        <dbReference type="Proteomes" id="UP001060336"/>
    </source>
</evidence>